<comment type="subcellular location">
    <subcellularLocation>
        <location evidence="4">Cell projection</location>
        <location evidence="4">Dendrite</location>
    </subcellularLocation>
    <subcellularLocation>
        <location evidence="17">Cell projection</location>
        <location evidence="17">Growth cone membrane</location>
        <topology evidence="17">Single-pass type I membrane protein</topology>
    </subcellularLocation>
    <subcellularLocation>
        <location evidence="15">Cytoplasmic vesicle</location>
        <location evidence="15">Secretory vesicle</location>
        <location evidence="15">Synaptic vesicle membrane</location>
        <topology evidence="15">Single-pass type I membrane protein</topology>
    </subcellularLocation>
    <subcellularLocation>
        <location evidence="2">Early endosome membrane</location>
        <topology evidence="2">Single-pass type I membrane protein</topology>
    </subcellularLocation>
    <subcellularLocation>
        <location evidence="1">Endoplasmic reticulum-Golgi intermediate compartment membrane</location>
        <topology evidence="1">Single-pass type I membrane protein</topology>
    </subcellularLocation>
    <subcellularLocation>
        <location evidence="20">Membrane</location>
        <topology evidence="20">Single-pass type I membrane protein</topology>
    </subcellularLocation>
    <subcellularLocation>
        <location evidence="3">Recycling endosome</location>
    </subcellularLocation>
</comment>
<comment type="caution">
    <text evidence="25">The sequence shown here is derived from an EMBL/GenBank/DDBJ whole genome shotgun (WGS) entry which is preliminary data.</text>
</comment>
<comment type="caution">
    <text evidence="20">Lacks conserved residue(s) required for the propagation of feature annotation.</text>
</comment>
<keyword evidence="14" id="KW-0968">Cytoplasmic vesicle</keyword>
<evidence type="ECO:0000256" key="13">
    <source>
        <dbReference type="ARBA" id="ARBA00023273"/>
    </source>
</evidence>
<evidence type="ECO:0000256" key="17">
    <source>
        <dbReference type="ARBA" id="ARBA00060492"/>
    </source>
</evidence>
<keyword evidence="7 23" id="KW-0732">Signal</keyword>
<dbReference type="Gene3D" id="2.40.160.110">
    <property type="match status" value="1"/>
</dbReference>
<evidence type="ECO:0000256" key="16">
    <source>
        <dbReference type="ARBA" id="ARBA00053950"/>
    </source>
</evidence>
<evidence type="ECO:0000256" key="14">
    <source>
        <dbReference type="ARBA" id="ARBA00023329"/>
    </source>
</evidence>
<evidence type="ECO:0000259" key="24">
    <source>
        <dbReference type="Pfam" id="PF01299"/>
    </source>
</evidence>
<evidence type="ECO:0000256" key="15">
    <source>
        <dbReference type="ARBA" id="ARBA00029428"/>
    </source>
</evidence>
<evidence type="ECO:0000256" key="11">
    <source>
        <dbReference type="ARBA" id="ARBA00023136"/>
    </source>
</evidence>
<dbReference type="PANTHER" id="PTHR11506:SF35">
    <property type="entry name" value="LYSOSOME-ASSOCIATED MEMBRANE GLYCOPROTEIN 5"/>
    <property type="match status" value="1"/>
</dbReference>
<evidence type="ECO:0000256" key="12">
    <source>
        <dbReference type="ARBA" id="ARBA00023180"/>
    </source>
</evidence>
<keyword evidence="6 20" id="KW-0812">Transmembrane</keyword>
<proteinExistence type="inferred from homology"/>
<evidence type="ECO:0000256" key="6">
    <source>
        <dbReference type="ARBA" id="ARBA00022692"/>
    </source>
</evidence>
<evidence type="ECO:0000256" key="5">
    <source>
        <dbReference type="ARBA" id="ARBA00009644"/>
    </source>
</evidence>
<dbReference type="Pfam" id="PF01299">
    <property type="entry name" value="Lamp2-like_luminal"/>
    <property type="match status" value="1"/>
</dbReference>
<evidence type="ECO:0000256" key="20">
    <source>
        <dbReference type="PROSITE-ProRule" id="PRU00740"/>
    </source>
</evidence>
<evidence type="ECO:0000256" key="18">
    <source>
        <dbReference type="ARBA" id="ARBA00074379"/>
    </source>
</evidence>
<keyword evidence="11 20" id="KW-0472">Membrane</keyword>
<feature type="compositionally biased region" description="Pro residues" evidence="21">
    <location>
        <begin position="73"/>
        <end position="82"/>
    </location>
</feature>
<evidence type="ECO:0000256" key="10">
    <source>
        <dbReference type="ARBA" id="ARBA00023018"/>
    </source>
</evidence>
<keyword evidence="9 22" id="KW-1133">Transmembrane helix</keyword>
<evidence type="ECO:0000256" key="21">
    <source>
        <dbReference type="SAM" id="MobiDB-lite"/>
    </source>
</evidence>
<dbReference type="EMBL" id="JAWZYT010000960">
    <property type="protein sequence ID" value="KAK4317013.1"/>
    <property type="molecule type" value="Genomic_DNA"/>
</dbReference>
<evidence type="ECO:0000256" key="19">
    <source>
        <dbReference type="ARBA" id="ARBA00076257"/>
    </source>
</evidence>
<protein>
    <recommendedName>
        <fullName evidence="18">Lysosome-associated membrane glycoprotein 5</fullName>
    </recommendedName>
    <alternativeName>
        <fullName evidence="19">Lysosome-associated membrane protein 5</fullName>
    </alternativeName>
</protein>
<dbReference type="InterPro" id="IPR002000">
    <property type="entry name" value="Lysosome-assoc_membr_glycop"/>
</dbReference>
<evidence type="ECO:0000256" key="3">
    <source>
        <dbReference type="ARBA" id="ARBA00004172"/>
    </source>
</evidence>
<feature type="domain" description="Lysosome-associated membrane glycoprotein 2-like luminal" evidence="24">
    <location>
        <begin position="151"/>
        <end position="312"/>
    </location>
</feature>
<feature type="region of interest" description="Disordered" evidence="21">
    <location>
        <begin position="31"/>
        <end position="96"/>
    </location>
</feature>
<feature type="compositionally biased region" description="Low complexity" evidence="21">
    <location>
        <begin position="83"/>
        <end position="96"/>
    </location>
</feature>
<evidence type="ECO:0000256" key="22">
    <source>
        <dbReference type="SAM" id="Phobius"/>
    </source>
</evidence>
<dbReference type="PROSITE" id="PS51407">
    <property type="entry name" value="LAMP_3"/>
    <property type="match status" value="1"/>
</dbReference>
<keyword evidence="10" id="KW-0770">Synapse</keyword>
<feature type="compositionally biased region" description="Low complexity" evidence="21">
    <location>
        <begin position="45"/>
        <end position="60"/>
    </location>
</feature>
<sequence>MVSTWAVLVCLGSVCGGEGVSVLPQTTTKTTITTTTTPTAPPHPTTTTTTNNNNNNNSNTSSPIVVVLSTKGPSPPAPPPSSPVSSSSSPTNNISPTSRHIILVSEAGVTEGVSPAKDIETEYEEEDREYEMLPQPLAQDGSNEGYVRGDGTYIVNDVDGIGCVMAYFKSTVTIYYLDNTGEYRNTQASPPDGDEGVVISGQCDRQGEQSQLDVTWESYTLTLKFGLDSITDSWFVSRFLLNYNTDNNRDFDNIAPSASGEVTVGSTTDRKYWQTSNYKSFRCLLLHDVALSDALNNTATLHFDEVRVQAFCTESIFRRPKHCIHRVHRDEMVPVTVGGMLAGGTLLTVFVYGIFRYVKIKKVQYDTMQ</sequence>
<evidence type="ECO:0000256" key="23">
    <source>
        <dbReference type="SAM" id="SignalP"/>
    </source>
</evidence>
<evidence type="ECO:0000256" key="9">
    <source>
        <dbReference type="ARBA" id="ARBA00022989"/>
    </source>
</evidence>
<name>A0AAE1UAT0_9EUCA</name>
<evidence type="ECO:0000256" key="7">
    <source>
        <dbReference type="ARBA" id="ARBA00022729"/>
    </source>
</evidence>
<dbReference type="InterPro" id="IPR048528">
    <property type="entry name" value="Lamp2-like_luminal"/>
</dbReference>
<dbReference type="GO" id="GO:0072594">
    <property type="term" value="P:establishment of protein localization to organelle"/>
    <property type="evidence" value="ECO:0007669"/>
    <property type="project" value="TreeGrafter"/>
</dbReference>
<evidence type="ECO:0000313" key="26">
    <source>
        <dbReference type="Proteomes" id="UP001292094"/>
    </source>
</evidence>
<gene>
    <name evidence="25" type="ORF">Pmani_011874</name>
</gene>
<keyword evidence="13" id="KW-0966">Cell projection</keyword>
<dbReference type="PANTHER" id="PTHR11506">
    <property type="entry name" value="LYSOSOME-ASSOCIATED MEMBRANE GLYCOPROTEIN"/>
    <property type="match status" value="1"/>
</dbReference>
<organism evidence="25 26">
    <name type="scientific">Petrolisthes manimaculis</name>
    <dbReference type="NCBI Taxonomy" id="1843537"/>
    <lineage>
        <taxon>Eukaryota</taxon>
        <taxon>Metazoa</taxon>
        <taxon>Ecdysozoa</taxon>
        <taxon>Arthropoda</taxon>
        <taxon>Crustacea</taxon>
        <taxon>Multicrustacea</taxon>
        <taxon>Malacostraca</taxon>
        <taxon>Eumalacostraca</taxon>
        <taxon>Eucarida</taxon>
        <taxon>Decapoda</taxon>
        <taxon>Pleocyemata</taxon>
        <taxon>Anomura</taxon>
        <taxon>Galatheoidea</taxon>
        <taxon>Porcellanidae</taxon>
        <taxon>Petrolisthes</taxon>
    </lineage>
</organism>
<feature type="transmembrane region" description="Helical" evidence="22">
    <location>
        <begin position="332"/>
        <end position="355"/>
    </location>
</feature>
<dbReference type="GO" id="GO:0005765">
    <property type="term" value="C:lysosomal membrane"/>
    <property type="evidence" value="ECO:0007669"/>
    <property type="project" value="TreeGrafter"/>
</dbReference>
<feature type="signal peptide" evidence="23">
    <location>
        <begin position="1"/>
        <end position="19"/>
    </location>
</feature>
<dbReference type="GO" id="GO:0005886">
    <property type="term" value="C:plasma membrane"/>
    <property type="evidence" value="ECO:0007669"/>
    <property type="project" value="UniProtKB-SubCell"/>
</dbReference>
<comment type="function">
    <text evidence="16">Plays a role in short-term synaptic plasticity in a subset of GABAergic neurons in the brain.</text>
</comment>
<accession>A0AAE1UAT0</accession>
<keyword evidence="26" id="KW-1185">Reference proteome</keyword>
<keyword evidence="12" id="KW-0325">Glycoprotein</keyword>
<evidence type="ECO:0000256" key="2">
    <source>
        <dbReference type="ARBA" id="ARBA00004158"/>
    </source>
</evidence>
<evidence type="ECO:0000256" key="1">
    <source>
        <dbReference type="ARBA" id="ARBA00004151"/>
    </source>
</evidence>
<reference evidence="25" key="1">
    <citation type="submission" date="2023-11" db="EMBL/GenBank/DDBJ databases">
        <title>Genome assemblies of two species of porcelain crab, Petrolisthes cinctipes and Petrolisthes manimaculis (Anomura: Porcellanidae).</title>
        <authorList>
            <person name="Angst P."/>
        </authorList>
    </citation>
    <scope>NUCLEOTIDE SEQUENCE</scope>
    <source>
        <strain evidence="25">PB745_02</strain>
        <tissue evidence="25">Gill</tissue>
    </source>
</reference>
<keyword evidence="8" id="KW-0967">Endosome</keyword>
<dbReference type="AlphaFoldDB" id="A0AAE1UAT0"/>
<evidence type="ECO:0000313" key="25">
    <source>
        <dbReference type="EMBL" id="KAK4317013.1"/>
    </source>
</evidence>
<comment type="similarity">
    <text evidence="5 20">Belongs to the LAMP family.</text>
</comment>
<evidence type="ECO:0000256" key="4">
    <source>
        <dbReference type="ARBA" id="ARBA00004279"/>
    </source>
</evidence>
<dbReference type="GO" id="GO:0031902">
    <property type="term" value="C:late endosome membrane"/>
    <property type="evidence" value="ECO:0007669"/>
    <property type="project" value="TreeGrafter"/>
</dbReference>
<feature type="chain" id="PRO_5041977331" description="Lysosome-associated membrane glycoprotein 5" evidence="23">
    <location>
        <begin position="20"/>
        <end position="369"/>
    </location>
</feature>
<evidence type="ECO:0000256" key="8">
    <source>
        <dbReference type="ARBA" id="ARBA00022753"/>
    </source>
</evidence>
<dbReference type="Proteomes" id="UP001292094">
    <property type="component" value="Unassembled WGS sequence"/>
</dbReference>